<keyword evidence="1" id="KW-1133">Transmembrane helix</keyword>
<gene>
    <name evidence="2" type="ORF">pEaSNUABM30_00294</name>
</gene>
<accession>A0AAE8XM97</accession>
<sequence length="71" mass="8342">MANLLYVLIAYYLVGVIQFFRELRSIPNDDPVVTQFNRSMDNESNLQVLWIGIKLAVTVIFIHIPCWIFRI</sequence>
<feature type="transmembrane region" description="Helical" evidence="1">
    <location>
        <begin position="48"/>
        <end position="69"/>
    </location>
</feature>
<proteinExistence type="predicted"/>
<dbReference type="EMBL" id="MZ443778">
    <property type="protein sequence ID" value="UAW53412.1"/>
    <property type="molecule type" value="Genomic_DNA"/>
</dbReference>
<evidence type="ECO:0000313" key="3">
    <source>
        <dbReference type="Proteomes" id="UP000827754"/>
    </source>
</evidence>
<keyword evidence="1" id="KW-0472">Membrane</keyword>
<keyword evidence="1" id="KW-0812">Transmembrane</keyword>
<keyword evidence="3" id="KW-1185">Reference proteome</keyword>
<name>A0AAE8XM97_9CAUD</name>
<organism evidence="2 3">
    <name type="scientific">Erwinia phage pEa_SNUABM_30</name>
    <dbReference type="NCBI Taxonomy" id="2869553"/>
    <lineage>
        <taxon>Viruses</taxon>
        <taxon>Duplodnaviria</taxon>
        <taxon>Heunggongvirae</taxon>
        <taxon>Uroviricota</taxon>
        <taxon>Caudoviricetes</taxon>
        <taxon>Alexandravirus</taxon>
        <taxon>Alexandravirus SNUABM30</taxon>
    </lineage>
</organism>
<feature type="transmembrane region" description="Helical" evidence="1">
    <location>
        <begin position="5"/>
        <end position="21"/>
    </location>
</feature>
<dbReference type="Proteomes" id="UP000827754">
    <property type="component" value="Segment"/>
</dbReference>
<protein>
    <submittedName>
        <fullName evidence="2">Uncharacterized protein</fullName>
    </submittedName>
</protein>
<evidence type="ECO:0000256" key="1">
    <source>
        <dbReference type="SAM" id="Phobius"/>
    </source>
</evidence>
<reference evidence="2 3" key="1">
    <citation type="submission" date="2021-06" db="EMBL/GenBank/DDBJ databases">
        <title>Complete genome sequence of Erwinia phage pEa_SNUABM_30.</title>
        <authorList>
            <person name="Kim S.G."/>
            <person name="Park S.C."/>
        </authorList>
    </citation>
    <scope>NUCLEOTIDE SEQUENCE [LARGE SCALE GENOMIC DNA]</scope>
</reference>
<evidence type="ECO:0000313" key="2">
    <source>
        <dbReference type="EMBL" id="UAW53412.1"/>
    </source>
</evidence>